<dbReference type="PANTHER" id="PTHR43649">
    <property type="entry name" value="ARABINOSE-BINDING PROTEIN-RELATED"/>
    <property type="match status" value="1"/>
</dbReference>
<dbReference type="EMBL" id="SODA01000017">
    <property type="protein sequence ID" value="TDW02096.1"/>
    <property type="molecule type" value="Genomic_DNA"/>
</dbReference>
<dbReference type="Gene3D" id="3.40.190.10">
    <property type="entry name" value="Periplasmic binding protein-like II"/>
    <property type="match status" value="2"/>
</dbReference>
<comment type="caution">
    <text evidence="2">The sequence shown here is derived from an EMBL/GenBank/DDBJ whole genome shotgun (WGS) entry which is preliminary data.</text>
</comment>
<evidence type="ECO:0000256" key="1">
    <source>
        <dbReference type="SAM" id="SignalP"/>
    </source>
</evidence>
<evidence type="ECO:0000313" key="2">
    <source>
        <dbReference type="EMBL" id="TDW02096.1"/>
    </source>
</evidence>
<dbReference type="InterPro" id="IPR006059">
    <property type="entry name" value="SBP"/>
</dbReference>
<dbReference type="InterPro" id="IPR050490">
    <property type="entry name" value="Bact_solute-bd_prot1"/>
</dbReference>
<dbReference type="OrthoDB" id="54751at2"/>
<reference evidence="2 3" key="1">
    <citation type="submission" date="2019-03" db="EMBL/GenBank/DDBJ databases">
        <title>Subsurface microbial communities from deep shales in Ohio and West Virginia, USA.</title>
        <authorList>
            <person name="Wrighton K."/>
        </authorList>
    </citation>
    <scope>NUCLEOTIDE SEQUENCE [LARGE SCALE GENOMIC DNA]</scope>
    <source>
        <strain evidence="2 3">MSL9.2</strain>
    </source>
</reference>
<name>A0A4R7YXP8_9FIRM</name>
<dbReference type="Proteomes" id="UP000294697">
    <property type="component" value="Unassembled WGS sequence"/>
</dbReference>
<dbReference type="SUPFAM" id="SSF53850">
    <property type="entry name" value="Periplasmic binding protein-like II"/>
    <property type="match status" value="1"/>
</dbReference>
<dbReference type="RefSeq" id="WP_111572634.1">
    <property type="nucleotide sequence ID" value="NZ_QLME01000016.1"/>
</dbReference>
<dbReference type="Pfam" id="PF13416">
    <property type="entry name" value="SBP_bac_8"/>
    <property type="match status" value="1"/>
</dbReference>
<feature type="chain" id="PRO_5020441700" evidence="1">
    <location>
        <begin position="24"/>
        <end position="539"/>
    </location>
</feature>
<dbReference type="AlphaFoldDB" id="A0A4R7YXP8"/>
<dbReference type="PANTHER" id="PTHR43649:SF12">
    <property type="entry name" value="DIACETYLCHITOBIOSE BINDING PROTEIN DASA"/>
    <property type="match status" value="1"/>
</dbReference>
<evidence type="ECO:0000313" key="3">
    <source>
        <dbReference type="Proteomes" id="UP000294697"/>
    </source>
</evidence>
<keyword evidence="1" id="KW-0732">Signal</keyword>
<accession>A0A4R7YXP8</accession>
<gene>
    <name evidence="2" type="ORF">C8C77_11723</name>
</gene>
<protein>
    <submittedName>
        <fullName evidence="2">Putative aldouronate transport system substrate-binding protein</fullName>
    </submittedName>
</protein>
<organism evidence="2 3">
    <name type="scientific">Halanaerobium saccharolyticum</name>
    <dbReference type="NCBI Taxonomy" id="43595"/>
    <lineage>
        <taxon>Bacteria</taxon>
        <taxon>Bacillati</taxon>
        <taxon>Bacillota</taxon>
        <taxon>Clostridia</taxon>
        <taxon>Halanaerobiales</taxon>
        <taxon>Halanaerobiaceae</taxon>
        <taxon>Halanaerobium</taxon>
    </lineage>
</organism>
<feature type="signal peptide" evidence="1">
    <location>
        <begin position="1"/>
        <end position="23"/>
    </location>
</feature>
<proteinExistence type="predicted"/>
<sequence length="539" mass="62263">MKKGFSILILMLVLSLAFTAVTAAQDEDLQELDVFISVALPDYSGSSIVGDIIREDTGIKLNREYLVGDLEQKVGLMIASQDYPDMLVAAHFTDKFVEAGALIPLEDLIEEHAPNIKKYYANHLDALTKEDGHIYYLPQLAIPFEPAERRYPAVGFFISKRVLEANDYPIIKSMDQYFQLIEDYQNENPEYNEQNTIGYTTLFDSWRRFATTNGPMHLMGYPNEGGFVPVKEGGEYVVRPYYGSNVEKYYYGKLNEMYNKGVMDQEAFVSNFDQYLEKLSSGRVLGTHNQYWQIQQAQEVLIDEHPDNIMIPFPVTYDPIVEEHVREKPYVQTTQGMGITVDAEDPVAAIKYLDYLVKEETQHLLQWGIEGEHYQVDEDGMFYRTEEQLAMFQDPAWVRDEFGRHYYYNAFPSLTGLDSNGNSYMPIRQPSAIYANSSDAEKEVMDAYGVKSFTGLYNKPFEDRKYFPLWTITLPTNSEAQIESTRMTDALVQHIPTLVMDSTDKFETNWDAYTEQINGLMDAQIEEYQKQIDWRMENW</sequence>